<feature type="region of interest" description="Disordered" evidence="1">
    <location>
        <begin position="1"/>
        <end position="141"/>
    </location>
</feature>
<evidence type="ECO:0000256" key="1">
    <source>
        <dbReference type="SAM" id="MobiDB-lite"/>
    </source>
</evidence>
<protein>
    <submittedName>
        <fullName evidence="2">Uncharacterized protein</fullName>
    </submittedName>
</protein>
<feature type="compositionally biased region" description="Basic and acidic residues" evidence="1">
    <location>
        <begin position="10"/>
        <end position="29"/>
    </location>
</feature>
<feature type="compositionally biased region" description="Basic residues" evidence="1">
    <location>
        <begin position="97"/>
        <end position="108"/>
    </location>
</feature>
<proteinExistence type="predicted"/>
<comment type="caution">
    <text evidence="2">The sequence shown here is derived from an EMBL/GenBank/DDBJ whole genome shotgun (WGS) entry which is preliminary data.</text>
</comment>
<name>A0AAE1FBY6_PETCI</name>
<keyword evidence="3" id="KW-1185">Reference proteome</keyword>
<feature type="compositionally biased region" description="Basic and acidic residues" evidence="1">
    <location>
        <begin position="109"/>
        <end position="141"/>
    </location>
</feature>
<dbReference type="EMBL" id="JAWQEG010002592">
    <property type="protein sequence ID" value="KAK3870916.1"/>
    <property type="molecule type" value="Genomic_DNA"/>
</dbReference>
<evidence type="ECO:0000313" key="2">
    <source>
        <dbReference type="EMBL" id="KAK3870916.1"/>
    </source>
</evidence>
<sequence length="141" mass="15184">MGTGDAFTHQGREEEEGKVGGIRREEAGEGRTGGDVGTVKERIGVRVGRAWVEMKEGQKEGGARREQTDEGRGHGGSEGKDCGEGRKGVGGDEGGRKRCRRGKQRMKRRDREGGEGSGDERGKRASDEMHTPMEGERKGSG</sequence>
<organism evidence="2 3">
    <name type="scientific">Petrolisthes cinctipes</name>
    <name type="common">Flat porcelain crab</name>
    <dbReference type="NCBI Taxonomy" id="88211"/>
    <lineage>
        <taxon>Eukaryota</taxon>
        <taxon>Metazoa</taxon>
        <taxon>Ecdysozoa</taxon>
        <taxon>Arthropoda</taxon>
        <taxon>Crustacea</taxon>
        <taxon>Multicrustacea</taxon>
        <taxon>Malacostraca</taxon>
        <taxon>Eumalacostraca</taxon>
        <taxon>Eucarida</taxon>
        <taxon>Decapoda</taxon>
        <taxon>Pleocyemata</taxon>
        <taxon>Anomura</taxon>
        <taxon>Galatheoidea</taxon>
        <taxon>Porcellanidae</taxon>
        <taxon>Petrolisthes</taxon>
    </lineage>
</organism>
<gene>
    <name evidence="2" type="ORF">Pcinc_023887</name>
</gene>
<dbReference type="AlphaFoldDB" id="A0AAE1FBY6"/>
<evidence type="ECO:0000313" key="3">
    <source>
        <dbReference type="Proteomes" id="UP001286313"/>
    </source>
</evidence>
<reference evidence="2" key="1">
    <citation type="submission" date="2023-10" db="EMBL/GenBank/DDBJ databases">
        <title>Genome assemblies of two species of porcelain crab, Petrolisthes cinctipes and Petrolisthes manimaculis (Anomura: Porcellanidae).</title>
        <authorList>
            <person name="Angst P."/>
        </authorList>
    </citation>
    <scope>NUCLEOTIDE SEQUENCE</scope>
    <source>
        <strain evidence="2">PB745_01</strain>
        <tissue evidence="2">Gill</tissue>
    </source>
</reference>
<dbReference type="Proteomes" id="UP001286313">
    <property type="component" value="Unassembled WGS sequence"/>
</dbReference>
<feature type="compositionally biased region" description="Basic and acidic residues" evidence="1">
    <location>
        <begin position="52"/>
        <end position="96"/>
    </location>
</feature>
<accession>A0AAE1FBY6</accession>